<gene>
    <name evidence="6" type="ORF">HLB23_28830</name>
</gene>
<organism evidence="6 7">
    <name type="scientific">Nocardia uniformis</name>
    <dbReference type="NCBI Taxonomy" id="53432"/>
    <lineage>
        <taxon>Bacteria</taxon>
        <taxon>Bacillati</taxon>
        <taxon>Actinomycetota</taxon>
        <taxon>Actinomycetes</taxon>
        <taxon>Mycobacteriales</taxon>
        <taxon>Nocardiaceae</taxon>
        <taxon>Nocardia</taxon>
    </lineage>
</organism>
<dbReference type="RefSeq" id="WP_067521851.1">
    <property type="nucleotide sequence ID" value="NZ_JABELX010000011.1"/>
</dbReference>
<proteinExistence type="predicted"/>
<dbReference type="InterPro" id="IPR050109">
    <property type="entry name" value="HTH-type_TetR-like_transc_reg"/>
</dbReference>
<keyword evidence="2 4" id="KW-0238">DNA-binding</keyword>
<sequence>MEVVTTDTKQRIQAVARELFAQKGVTNTSLQDIADRLSITKPALYYHFSSREELVRSIVEPLLADGEAGVEELEQTPDVQVRTAFEVFFDFHFRHRDVVRFLLVEPAALAELGLLDRVFDWRERLATILHGPDPTVAQQIRAAVALGGLADATVLFPDVPEAQLREVAVEAALGALSSAQTPGSGRRTRRRS</sequence>
<keyword evidence="3" id="KW-0804">Transcription</keyword>
<dbReference type="PROSITE" id="PS50977">
    <property type="entry name" value="HTH_TETR_2"/>
    <property type="match status" value="1"/>
</dbReference>
<evidence type="ECO:0000256" key="2">
    <source>
        <dbReference type="ARBA" id="ARBA00023125"/>
    </source>
</evidence>
<dbReference type="PRINTS" id="PR00455">
    <property type="entry name" value="HTHTETR"/>
</dbReference>
<dbReference type="GO" id="GO:0003700">
    <property type="term" value="F:DNA-binding transcription factor activity"/>
    <property type="evidence" value="ECO:0007669"/>
    <property type="project" value="TreeGrafter"/>
</dbReference>
<dbReference type="Gene3D" id="1.10.357.10">
    <property type="entry name" value="Tetracycline Repressor, domain 2"/>
    <property type="match status" value="1"/>
</dbReference>
<dbReference type="Pfam" id="PF00440">
    <property type="entry name" value="TetR_N"/>
    <property type="match status" value="1"/>
</dbReference>
<reference evidence="6 7" key="1">
    <citation type="submission" date="2020-05" db="EMBL/GenBank/DDBJ databases">
        <title>MicrobeNet Type strains.</title>
        <authorList>
            <person name="Nicholson A.C."/>
        </authorList>
    </citation>
    <scope>NUCLEOTIDE SEQUENCE [LARGE SCALE GENOMIC DNA]</scope>
    <source>
        <strain evidence="6 7">JCM 3224</strain>
    </source>
</reference>
<dbReference type="EMBL" id="JABELX010000011">
    <property type="protein sequence ID" value="NNH73811.1"/>
    <property type="molecule type" value="Genomic_DNA"/>
</dbReference>
<keyword evidence="1" id="KW-0805">Transcription regulation</keyword>
<dbReference type="AlphaFoldDB" id="A0A849CIL9"/>
<evidence type="ECO:0000256" key="4">
    <source>
        <dbReference type="PROSITE-ProRule" id="PRU00335"/>
    </source>
</evidence>
<dbReference type="InterPro" id="IPR001647">
    <property type="entry name" value="HTH_TetR"/>
</dbReference>
<dbReference type="InterPro" id="IPR009057">
    <property type="entry name" value="Homeodomain-like_sf"/>
</dbReference>
<keyword evidence="7" id="KW-1185">Reference proteome</keyword>
<accession>A0A849CIL9</accession>
<evidence type="ECO:0000256" key="3">
    <source>
        <dbReference type="ARBA" id="ARBA00023163"/>
    </source>
</evidence>
<evidence type="ECO:0000313" key="6">
    <source>
        <dbReference type="EMBL" id="NNH73811.1"/>
    </source>
</evidence>
<name>A0A849CIL9_9NOCA</name>
<evidence type="ECO:0000256" key="1">
    <source>
        <dbReference type="ARBA" id="ARBA00023015"/>
    </source>
</evidence>
<evidence type="ECO:0000313" key="7">
    <source>
        <dbReference type="Proteomes" id="UP000586827"/>
    </source>
</evidence>
<dbReference type="PANTHER" id="PTHR30055:SF234">
    <property type="entry name" value="HTH-TYPE TRANSCRIPTIONAL REGULATOR BETI"/>
    <property type="match status" value="1"/>
</dbReference>
<evidence type="ECO:0000259" key="5">
    <source>
        <dbReference type="PROSITE" id="PS50977"/>
    </source>
</evidence>
<dbReference type="Proteomes" id="UP000586827">
    <property type="component" value="Unassembled WGS sequence"/>
</dbReference>
<feature type="domain" description="HTH tetR-type" evidence="5">
    <location>
        <begin position="6"/>
        <end position="66"/>
    </location>
</feature>
<feature type="DNA-binding region" description="H-T-H motif" evidence="4">
    <location>
        <begin position="29"/>
        <end position="48"/>
    </location>
</feature>
<dbReference type="PANTHER" id="PTHR30055">
    <property type="entry name" value="HTH-TYPE TRANSCRIPTIONAL REGULATOR RUTR"/>
    <property type="match status" value="1"/>
</dbReference>
<dbReference type="SUPFAM" id="SSF46689">
    <property type="entry name" value="Homeodomain-like"/>
    <property type="match status" value="1"/>
</dbReference>
<comment type="caution">
    <text evidence="6">The sequence shown here is derived from an EMBL/GenBank/DDBJ whole genome shotgun (WGS) entry which is preliminary data.</text>
</comment>
<dbReference type="GO" id="GO:0000976">
    <property type="term" value="F:transcription cis-regulatory region binding"/>
    <property type="evidence" value="ECO:0007669"/>
    <property type="project" value="TreeGrafter"/>
</dbReference>
<protein>
    <submittedName>
        <fullName evidence="6">TetR/AcrR family transcriptional regulator</fullName>
    </submittedName>
</protein>